<evidence type="ECO:0000259" key="5">
    <source>
        <dbReference type="Pfam" id="PF21958"/>
    </source>
</evidence>
<dbReference type="GO" id="GO:0016757">
    <property type="term" value="F:glycosyltransferase activity"/>
    <property type="evidence" value="ECO:0007669"/>
    <property type="project" value="UniProtKB-KW"/>
</dbReference>
<dbReference type="InterPro" id="IPR012341">
    <property type="entry name" value="6hp_glycosidase-like_sf"/>
</dbReference>
<dbReference type="SUPFAM" id="SSF48208">
    <property type="entry name" value="Six-hairpin glycosidases"/>
    <property type="match status" value="1"/>
</dbReference>
<dbReference type="RefSeq" id="WP_076404183.1">
    <property type="nucleotide sequence ID" value="NZ_FTMI01000002.1"/>
</dbReference>
<feature type="domain" description="Glycosyl hydrolase 94 catalytic" evidence="3">
    <location>
        <begin position="698"/>
        <end position="981"/>
    </location>
</feature>
<reference evidence="7" key="1">
    <citation type="submission" date="2017-01" db="EMBL/GenBank/DDBJ databases">
        <authorList>
            <person name="Varghese N."/>
            <person name="Submissions S."/>
        </authorList>
    </citation>
    <scope>NUCLEOTIDE SEQUENCE [LARGE SCALE GENOMIC DNA]</scope>
    <source>
        <strain evidence="7">3bp</strain>
    </source>
</reference>
<evidence type="ECO:0000313" key="6">
    <source>
        <dbReference type="EMBL" id="SIQ06714.1"/>
    </source>
</evidence>
<keyword evidence="1" id="KW-0328">Glycosyltransferase</keyword>
<evidence type="ECO:0000313" key="7">
    <source>
        <dbReference type="Proteomes" id="UP000186235"/>
    </source>
</evidence>
<dbReference type="Pfam" id="PF17167">
    <property type="entry name" value="Glyco_hydro_94"/>
    <property type="match status" value="1"/>
</dbReference>
<keyword evidence="7" id="KW-1185">Reference proteome</keyword>
<dbReference type="PANTHER" id="PTHR37469:SF2">
    <property type="entry name" value="CELLOBIONIC ACID PHOSPHORYLASE"/>
    <property type="match status" value="1"/>
</dbReference>
<dbReference type="InterPro" id="IPR033432">
    <property type="entry name" value="GH94_catalytic"/>
</dbReference>
<evidence type="ECO:0000259" key="3">
    <source>
        <dbReference type="Pfam" id="PF17167"/>
    </source>
</evidence>
<accession>A0A1N6PQW0</accession>
<dbReference type="InterPro" id="IPR008928">
    <property type="entry name" value="6-hairpin_glycosidase_sf"/>
</dbReference>
<organism evidence="6 7">
    <name type="scientific">Cellulosimicrobium aquatile</name>
    <dbReference type="NCBI Taxonomy" id="1612203"/>
    <lineage>
        <taxon>Bacteria</taxon>
        <taxon>Bacillati</taxon>
        <taxon>Actinomycetota</taxon>
        <taxon>Actinomycetes</taxon>
        <taxon>Micrococcales</taxon>
        <taxon>Promicromonosporaceae</taxon>
        <taxon>Cellulosimicrobium</taxon>
    </lineage>
</organism>
<dbReference type="EMBL" id="FTMI01000002">
    <property type="protein sequence ID" value="SIQ06714.1"/>
    <property type="molecule type" value="Genomic_DNA"/>
</dbReference>
<proteinExistence type="predicted"/>
<sequence>MTLTATETPARATLTSGGLTVELTGGGDVRAVSTDGLLVNQYLPGEHDRMPGGILLRATRPDGTVEVARLTGSAPAVTAVEVGADRVVWSGAALGLATRVALTLDGRALVWRVDLTVGPATDDGTRYDVVHAQDLALAPPAAALSSEPYVCQYLLHRALEHPDAGTVLVSRQTMSAQPRLPLAVTFLVEGAAAHLTDSLQVFTARSRRDGLPHGLLGPVQPGVLQYEYAMPTLVSHPLDLTAGTAVVHAVTVVDADAPGPLAAHLDEVAGWAAAAVAAAAADRPTAPFTPTASALRDAPLLAGDELDEAGLLAAVGLAADDVLLPERDADGTLLSFFTATGTHVVDARKDTVTERSHGHVLKAGDDVLPTDDVLSTTAFAPGVFASHVVLGNTTANRLATVHRHHLNLMRSSGLRVLVDDGRGPRLLGLPSALVLDVGGVRWRYETPLGRVDVRTVAHDRENRIDVAVRCERPLHVTATLELEDEAGGWLAEHVPAAPGDAVVVRPVPGGDVDAHYPDLRYALASSARLVVEEDGSEAGAGDAASGTTRRLTSTTGTGSLTLALTGSLRGTDAAVGLLVGAHDPLADVDATLARHVETVRGVVRGLRFAPHATVETQELDLLVPWYAHDALIHFLVPHGLEQYSGAAWGTRDVCQGPFELALAGGRHDVAREIVLRVLAHQHTWGEFPQWFMFDAYAERYNDSSHGDVVVWPLFALAQYLEASGDLAVLDEHVPFWDHEQRRPAASGPDAAATVRDHVARLLDHLDRDRLPGTALPAYGEGDWDDTLQPADPRMRTDLASTWTSALLVQAAELLARTTAGRDELAALSGRAGALAAEVRADLRERALVDGVLAGYVRHGADGDELVIHPSDTVSGMRYRLIPMTQSIIAGILTPEEAADHERLVLEHLHFPDGVRLMDHPAAFDEGVPRTFLRAEQAANVGREIGLMYVHAHIRYVEALAALGRGRALDELLRISPVDLGRRLAHAARRQRNAYFSSSDADFPDRESFARDFDGLRDGSVGVRGGWRVYSSGPGIYLRQLVQGVLGLTERGGEIVVDPVLPAAADGLAVDLDLGGRTRRVAYRVTATGDGVQVRAGSGPDALAPVPATLRTGDYRQRGVVVATRDLGDAAHVEVSVGAGSEI</sequence>
<dbReference type="InterPro" id="IPR048771">
    <property type="entry name" value="SOGP_2nd"/>
</dbReference>
<dbReference type="Pfam" id="PF21250">
    <property type="entry name" value="SOGP_2nd"/>
    <property type="match status" value="1"/>
</dbReference>
<dbReference type="Proteomes" id="UP000186235">
    <property type="component" value="Unassembled WGS sequence"/>
</dbReference>
<evidence type="ECO:0000256" key="2">
    <source>
        <dbReference type="ARBA" id="ARBA00022679"/>
    </source>
</evidence>
<dbReference type="GO" id="GO:0005975">
    <property type="term" value="P:carbohydrate metabolic process"/>
    <property type="evidence" value="ECO:0007669"/>
    <property type="project" value="InterPro"/>
</dbReference>
<evidence type="ECO:0000259" key="4">
    <source>
        <dbReference type="Pfam" id="PF21250"/>
    </source>
</evidence>
<keyword evidence="2" id="KW-0808">Transferase</keyword>
<feature type="domain" description="Glycoside phosphorylase super sandwich" evidence="4">
    <location>
        <begin position="328"/>
        <end position="534"/>
    </location>
</feature>
<dbReference type="InterPro" id="IPR052047">
    <property type="entry name" value="GH94_Enzymes"/>
</dbReference>
<name>A0A1N6PQW0_9MICO</name>
<feature type="domain" description="SOGP N-terminal" evidence="5">
    <location>
        <begin position="24"/>
        <end position="245"/>
    </location>
</feature>
<dbReference type="Gene3D" id="1.50.10.10">
    <property type="match status" value="1"/>
</dbReference>
<evidence type="ECO:0000256" key="1">
    <source>
        <dbReference type="ARBA" id="ARBA00022676"/>
    </source>
</evidence>
<dbReference type="PANTHER" id="PTHR37469">
    <property type="entry name" value="CELLOBIONIC ACID PHOSPHORYLASE-RELATED"/>
    <property type="match status" value="1"/>
</dbReference>
<dbReference type="AlphaFoldDB" id="A0A1N6PQW0"/>
<gene>
    <name evidence="6" type="ORF">SAMN05518682_1053</name>
</gene>
<dbReference type="InterPro" id="IPR053831">
    <property type="entry name" value="SOGP_N"/>
</dbReference>
<dbReference type="Pfam" id="PF21958">
    <property type="entry name" value="SOGP_N"/>
    <property type="match status" value="1"/>
</dbReference>
<protein>
    <submittedName>
        <fullName evidence="6">Cellobiose phosphorylase</fullName>
    </submittedName>
</protein>